<proteinExistence type="predicted"/>
<dbReference type="Gene3D" id="3.40.50.300">
    <property type="entry name" value="P-loop containing nucleotide triphosphate hydrolases"/>
    <property type="match status" value="2"/>
</dbReference>
<keyword evidence="3" id="KW-0547">Nucleotide-binding</keyword>
<reference evidence="3 4" key="1">
    <citation type="submission" date="2018-03" db="EMBL/GenBank/DDBJ databases">
        <title>Marinobacter brunus sp. nov., a marine bacterium of Gamma-proteobacteria isolated from the surface seawater of the South China Sea.</title>
        <authorList>
            <person name="Cheng H."/>
            <person name="Wu Y.-H."/>
            <person name="Xamxidin M."/>
            <person name="Xu X.-W."/>
        </authorList>
    </citation>
    <scope>NUCLEOTIDE SEQUENCE [LARGE SCALE GENOMIC DNA]</scope>
    <source>
        <strain evidence="3 4">NH169-3</strain>
    </source>
</reference>
<keyword evidence="4" id="KW-1185">Reference proteome</keyword>
<name>A0A2T1KHU3_9GAMM</name>
<dbReference type="CDD" id="cd17926">
    <property type="entry name" value="DEXHc_RE"/>
    <property type="match status" value="1"/>
</dbReference>
<dbReference type="Proteomes" id="UP000239866">
    <property type="component" value="Unassembled WGS sequence"/>
</dbReference>
<comment type="caution">
    <text evidence="3">The sequence shown here is derived from an EMBL/GenBank/DDBJ whole genome shotgun (WGS) entry which is preliminary data.</text>
</comment>
<dbReference type="AlphaFoldDB" id="A0A2T1KHU3"/>
<protein>
    <submittedName>
        <fullName evidence="3">ATP-dependent helicase</fullName>
    </submittedName>
</protein>
<dbReference type="GO" id="GO:0004386">
    <property type="term" value="F:helicase activity"/>
    <property type="evidence" value="ECO:0007669"/>
    <property type="project" value="UniProtKB-KW"/>
</dbReference>
<dbReference type="EMBL" id="PXNP01000030">
    <property type="protein sequence ID" value="PSF09714.1"/>
    <property type="molecule type" value="Genomic_DNA"/>
</dbReference>
<feature type="domain" description="Helicase C-terminal" evidence="2">
    <location>
        <begin position="246"/>
        <end position="391"/>
    </location>
</feature>
<dbReference type="InterPro" id="IPR027417">
    <property type="entry name" value="P-loop_NTPase"/>
</dbReference>
<sequence length="588" mass="66691">MSPAFKLRPYQQEAVNATLDHFRKSDESAVIVLPTGAGKSLVIAELARLARRKILVLTHVKELVEQNHAKYESYGLTGGIFSAGLKRKENLHQVTFASVQSVAANLEAFRDEYSLVIIDECHRVSGEDTSQYQRIIEFLRQQNDALKVLGLTATPYRLAMGWIYRFHYRGFVRGSEDDDSKPFRHCIYELPLSYMINRGYLTPPELVNAAVAQYDFSALPQDRFGEYAERDVNRLLGKYKRVTRAIIEQVMALAAERQGVMIFAATVEHAREICGYLPEPQTALVTGATDGKDRDACIQRFKQRQLKYLVNVSVLTTGFDAPHVDLIAILRPTQSVSLYQQMVGRGLRLDRGKKDCLVIDYAGNHVNLHHPEVGEPKPNPDSQPVQVFCPGCGFANIFWGKTDNDGRVFEHYGRRCQGLLEPPEGEASRPAQCDYRFRFKECPHCGGENDIAARNCGHCQKAIIDPDDQLRDALRLKDAMVIRCAGLSLSVDGARLSMTYHGEDGEELREWFDFSKPGQRAVFNKLFGRRFASGQAPKTFHQASEVLEMQALLPAPDFVIARKHKHYWQVQERVFDYRGQYRKANEVR</sequence>
<evidence type="ECO:0000259" key="1">
    <source>
        <dbReference type="PROSITE" id="PS51192"/>
    </source>
</evidence>
<dbReference type="PANTHER" id="PTHR47396:SF1">
    <property type="entry name" value="ATP-DEPENDENT HELICASE IRC3-RELATED"/>
    <property type="match status" value="1"/>
</dbReference>
<keyword evidence="3" id="KW-0347">Helicase</keyword>
<dbReference type="SMART" id="SM00487">
    <property type="entry name" value="DEXDc"/>
    <property type="match status" value="1"/>
</dbReference>
<gene>
    <name evidence="3" type="ORF">C7H09_07760</name>
</gene>
<accession>A0A2T1KHU3</accession>
<organism evidence="3 4">
    <name type="scientific">Marinobacter fuscus</name>
    <dbReference type="NCBI Taxonomy" id="2109942"/>
    <lineage>
        <taxon>Bacteria</taxon>
        <taxon>Pseudomonadati</taxon>
        <taxon>Pseudomonadota</taxon>
        <taxon>Gammaproteobacteria</taxon>
        <taxon>Pseudomonadales</taxon>
        <taxon>Marinobacteraceae</taxon>
        <taxon>Marinobacter</taxon>
    </lineage>
</organism>
<dbReference type="GO" id="GO:0005524">
    <property type="term" value="F:ATP binding"/>
    <property type="evidence" value="ECO:0007669"/>
    <property type="project" value="InterPro"/>
</dbReference>
<dbReference type="SUPFAM" id="SSF52540">
    <property type="entry name" value="P-loop containing nucleoside triphosphate hydrolases"/>
    <property type="match status" value="1"/>
</dbReference>
<dbReference type="RefSeq" id="WP_106762013.1">
    <property type="nucleotide sequence ID" value="NZ_PXNP01000030.1"/>
</dbReference>
<dbReference type="InterPro" id="IPR050742">
    <property type="entry name" value="Helicase_Restrict-Modif_Enz"/>
</dbReference>
<dbReference type="GO" id="GO:0003677">
    <property type="term" value="F:DNA binding"/>
    <property type="evidence" value="ECO:0007669"/>
    <property type="project" value="InterPro"/>
</dbReference>
<evidence type="ECO:0000313" key="3">
    <source>
        <dbReference type="EMBL" id="PSF09714.1"/>
    </source>
</evidence>
<keyword evidence="3" id="KW-0067">ATP-binding</keyword>
<dbReference type="Pfam" id="PF04851">
    <property type="entry name" value="ResIII"/>
    <property type="match status" value="1"/>
</dbReference>
<dbReference type="InterPro" id="IPR001650">
    <property type="entry name" value="Helicase_C-like"/>
</dbReference>
<dbReference type="InterPro" id="IPR014001">
    <property type="entry name" value="Helicase_ATP-bd"/>
</dbReference>
<dbReference type="SUPFAM" id="SSF57829">
    <property type="entry name" value="Zn-binding ribosomal proteins"/>
    <property type="match status" value="1"/>
</dbReference>
<dbReference type="InterPro" id="IPR006935">
    <property type="entry name" value="Helicase/UvrB_N"/>
</dbReference>
<evidence type="ECO:0000259" key="2">
    <source>
        <dbReference type="PROSITE" id="PS51194"/>
    </source>
</evidence>
<evidence type="ECO:0000313" key="4">
    <source>
        <dbReference type="Proteomes" id="UP000239866"/>
    </source>
</evidence>
<dbReference type="InterPro" id="IPR011332">
    <property type="entry name" value="Ribosomal_zn-bd"/>
</dbReference>
<dbReference type="GO" id="GO:0006412">
    <property type="term" value="P:translation"/>
    <property type="evidence" value="ECO:0007669"/>
    <property type="project" value="InterPro"/>
</dbReference>
<dbReference type="PROSITE" id="PS51194">
    <property type="entry name" value="HELICASE_CTER"/>
    <property type="match status" value="1"/>
</dbReference>
<dbReference type="OrthoDB" id="9802848at2"/>
<dbReference type="PANTHER" id="PTHR47396">
    <property type="entry name" value="TYPE I RESTRICTION ENZYME ECOKI R PROTEIN"/>
    <property type="match status" value="1"/>
</dbReference>
<dbReference type="SMART" id="SM00490">
    <property type="entry name" value="HELICc"/>
    <property type="match status" value="1"/>
</dbReference>
<dbReference type="PROSITE" id="PS51192">
    <property type="entry name" value="HELICASE_ATP_BIND_1"/>
    <property type="match status" value="1"/>
</dbReference>
<feature type="domain" description="Helicase ATP-binding" evidence="1">
    <location>
        <begin position="20"/>
        <end position="173"/>
    </location>
</feature>
<dbReference type="Pfam" id="PF00271">
    <property type="entry name" value="Helicase_C"/>
    <property type="match status" value="1"/>
</dbReference>
<dbReference type="GO" id="GO:0005829">
    <property type="term" value="C:cytosol"/>
    <property type="evidence" value="ECO:0007669"/>
    <property type="project" value="TreeGrafter"/>
</dbReference>
<dbReference type="GO" id="GO:0016787">
    <property type="term" value="F:hydrolase activity"/>
    <property type="evidence" value="ECO:0007669"/>
    <property type="project" value="InterPro"/>
</dbReference>
<dbReference type="FunFam" id="3.40.50.300:FF:000794">
    <property type="entry name" value="ATP-dependent RNA helicase"/>
    <property type="match status" value="1"/>
</dbReference>
<keyword evidence="3" id="KW-0378">Hydrolase</keyword>